<feature type="transmembrane region" description="Helical" evidence="6">
    <location>
        <begin position="346"/>
        <end position="363"/>
    </location>
</feature>
<dbReference type="InterPro" id="IPR001046">
    <property type="entry name" value="NRAMP_fam"/>
</dbReference>
<feature type="transmembrane region" description="Helical" evidence="6">
    <location>
        <begin position="27"/>
        <end position="45"/>
    </location>
</feature>
<organism evidence="7 8">
    <name type="scientific">Paenibacillus aceti</name>
    <dbReference type="NCBI Taxonomy" id="1820010"/>
    <lineage>
        <taxon>Bacteria</taxon>
        <taxon>Bacillati</taxon>
        <taxon>Bacillota</taxon>
        <taxon>Bacilli</taxon>
        <taxon>Bacillales</taxon>
        <taxon>Paenibacillaceae</taxon>
        <taxon>Paenibacillus</taxon>
    </lineage>
</organism>
<name>A0ABQ1VSE0_9BACL</name>
<feature type="transmembrane region" description="Helical" evidence="6">
    <location>
        <begin position="369"/>
        <end position="394"/>
    </location>
</feature>
<evidence type="ECO:0000256" key="4">
    <source>
        <dbReference type="ARBA" id="ARBA00022989"/>
    </source>
</evidence>
<evidence type="ECO:0000256" key="6">
    <source>
        <dbReference type="SAM" id="Phobius"/>
    </source>
</evidence>
<sequence>MSQVQAEESRSKFKEMVDRPKKGPRRFLWILWALLGPGLLAAIANNDAGGVIAYAVTGAQFGIGLFVPLVICLAPLAYTIQEMSMRLGAVTQEGFSRLALKRYGRFWGYYHISTLAFENLLTLITEFIGMTAGLVLLGFPLWLSSLVCLLLIIAFVLFTGYWTKERMALFIGALNVVFLIVAAMTHPSMADIGRAFATWNVPEYLKDGLVWFIIATIGNAIAPWMIFFQGSGTIDKGVTAKDLRFSRLDTAIGSMIQVIIAAGIIICGAALFGHVQNISEAGPAEMISAIDNVVGRWPAILFGLGLFNAGFLASITVSLSSSWSIAELFGWSKSLNDKITEAPKFYAVYIGSLVFAAAAILIPNLPLNLISIVTQVIGGILMLPLLIFMVLMTSDKQLMGQYRTKLFGRIWGWLMVALLIGLTVATFWETFF</sequence>
<evidence type="ECO:0008006" key="9">
    <source>
        <dbReference type="Google" id="ProtNLM"/>
    </source>
</evidence>
<evidence type="ECO:0000256" key="5">
    <source>
        <dbReference type="ARBA" id="ARBA00023136"/>
    </source>
</evidence>
<comment type="subcellular location">
    <subcellularLocation>
        <location evidence="1">Membrane</location>
        <topology evidence="1">Multi-pass membrane protein</topology>
    </subcellularLocation>
</comment>
<feature type="transmembrane region" description="Helical" evidence="6">
    <location>
        <begin position="406"/>
        <end position="428"/>
    </location>
</feature>
<dbReference type="EMBL" id="BMIW01000007">
    <property type="protein sequence ID" value="GGF93319.1"/>
    <property type="molecule type" value="Genomic_DNA"/>
</dbReference>
<feature type="transmembrane region" description="Helical" evidence="6">
    <location>
        <begin position="107"/>
        <end position="129"/>
    </location>
</feature>
<dbReference type="PANTHER" id="PTHR11706">
    <property type="entry name" value="SOLUTE CARRIER PROTEIN FAMILY 11 MEMBER"/>
    <property type="match status" value="1"/>
</dbReference>
<keyword evidence="4 6" id="KW-1133">Transmembrane helix</keyword>
<feature type="transmembrane region" description="Helical" evidence="6">
    <location>
        <begin position="300"/>
        <end position="325"/>
    </location>
</feature>
<keyword evidence="2" id="KW-0813">Transport</keyword>
<keyword evidence="8" id="KW-1185">Reference proteome</keyword>
<evidence type="ECO:0000256" key="1">
    <source>
        <dbReference type="ARBA" id="ARBA00004141"/>
    </source>
</evidence>
<evidence type="ECO:0000256" key="2">
    <source>
        <dbReference type="ARBA" id="ARBA00022448"/>
    </source>
</evidence>
<evidence type="ECO:0000313" key="7">
    <source>
        <dbReference type="EMBL" id="GGF93319.1"/>
    </source>
</evidence>
<dbReference type="Pfam" id="PF01566">
    <property type="entry name" value="Nramp"/>
    <property type="match status" value="1"/>
</dbReference>
<dbReference type="RefSeq" id="WP_120464852.1">
    <property type="nucleotide sequence ID" value="NZ_BMIW01000007.1"/>
</dbReference>
<protein>
    <recommendedName>
        <fullName evidence="9">Divalent metal cation transporter</fullName>
    </recommendedName>
</protein>
<accession>A0ABQ1VSE0</accession>
<evidence type="ECO:0000256" key="3">
    <source>
        <dbReference type="ARBA" id="ARBA00022692"/>
    </source>
</evidence>
<feature type="transmembrane region" description="Helical" evidence="6">
    <location>
        <begin position="248"/>
        <end position="272"/>
    </location>
</feature>
<dbReference type="PANTHER" id="PTHR11706:SF33">
    <property type="entry name" value="NATURAL RESISTANCE-ASSOCIATED MACROPHAGE PROTEIN 2"/>
    <property type="match status" value="1"/>
</dbReference>
<evidence type="ECO:0000313" key="8">
    <source>
        <dbReference type="Proteomes" id="UP000608420"/>
    </source>
</evidence>
<feature type="transmembrane region" description="Helical" evidence="6">
    <location>
        <begin position="141"/>
        <end position="162"/>
    </location>
</feature>
<dbReference type="Proteomes" id="UP000608420">
    <property type="component" value="Unassembled WGS sequence"/>
</dbReference>
<feature type="transmembrane region" description="Helical" evidence="6">
    <location>
        <begin position="209"/>
        <end position="228"/>
    </location>
</feature>
<feature type="transmembrane region" description="Helical" evidence="6">
    <location>
        <begin position="169"/>
        <end position="189"/>
    </location>
</feature>
<gene>
    <name evidence="7" type="ORF">GCM10010913_13610</name>
</gene>
<keyword evidence="3 6" id="KW-0812">Transmembrane</keyword>
<reference evidence="8" key="1">
    <citation type="journal article" date="2019" name="Int. J. Syst. Evol. Microbiol.">
        <title>The Global Catalogue of Microorganisms (GCM) 10K type strain sequencing project: providing services to taxonomists for standard genome sequencing and annotation.</title>
        <authorList>
            <consortium name="The Broad Institute Genomics Platform"/>
            <consortium name="The Broad Institute Genome Sequencing Center for Infectious Disease"/>
            <person name="Wu L."/>
            <person name="Ma J."/>
        </authorList>
    </citation>
    <scope>NUCLEOTIDE SEQUENCE [LARGE SCALE GENOMIC DNA]</scope>
    <source>
        <strain evidence="8">CGMCC 1.15420</strain>
    </source>
</reference>
<comment type="caution">
    <text evidence="7">The sequence shown here is derived from an EMBL/GenBank/DDBJ whole genome shotgun (WGS) entry which is preliminary data.</text>
</comment>
<proteinExistence type="predicted"/>
<feature type="transmembrane region" description="Helical" evidence="6">
    <location>
        <begin position="51"/>
        <end position="78"/>
    </location>
</feature>
<keyword evidence="5 6" id="KW-0472">Membrane</keyword>